<keyword evidence="7" id="KW-1185">Reference proteome</keyword>
<comment type="similarity">
    <text evidence="1">Belongs to the methyltransferase superfamily. Type-7 methyltransferase family.</text>
</comment>
<comment type="caution">
    <text evidence="6">The sequence shown here is derived from an EMBL/GenBank/DDBJ whole genome shotgun (WGS) entry which is preliminary data.</text>
</comment>
<evidence type="ECO:0000313" key="6">
    <source>
        <dbReference type="EMBL" id="KAL2461688.1"/>
    </source>
</evidence>
<dbReference type="InterPro" id="IPR029063">
    <property type="entry name" value="SAM-dependent_MTases_sf"/>
</dbReference>
<reference evidence="7" key="1">
    <citation type="submission" date="2024-07" db="EMBL/GenBank/DDBJ databases">
        <title>Two chromosome-level genome assemblies of Korean endemic species Abeliophyllum distichum and Forsythia ovata (Oleaceae).</title>
        <authorList>
            <person name="Jang H."/>
        </authorList>
    </citation>
    <scope>NUCLEOTIDE SEQUENCE [LARGE SCALE GENOMIC DNA]</scope>
</reference>
<dbReference type="Gene3D" id="1.10.1200.270">
    <property type="entry name" value="Methyltransferase, alpha-helical capping domain"/>
    <property type="match status" value="1"/>
</dbReference>
<organism evidence="6 7">
    <name type="scientific">Abeliophyllum distichum</name>
    <dbReference type="NCBI Taxonomy" id="126358"/>
    <lineage>
        <taxon>Eukaryota</taxon>
        <taxon>Viridiplantae</taxon>
        <taxon>Streptophyta</taxon>
        <taxon>Embryophyta</taxon>
        <taxon>Tracheophyta</taxon>
        <taxon>Spermatophyta</taxon>
        <taxon>Magnoliopsida</taxon>
        <taxon>eudicotyledons</taxon>
        <taxon>Gunneridae</taxon>
        <taxon>Pentapetalae</taxon>
        <taxon>asterids</taxon>
        <taxon>lamiids</taxon>
        <taxon>Lamiales</taxon>
        <taxon>Oleaceae</taxon>
        <taxon>Forsythieae</taxon>
        <taxon>Abeliophyllum</taxon>
    </lineage>
</organism>
<keyword evidence="2 6" id="KW-0489">Methyltransferase</keyword>
<dbReference type="InterPro" id="IPR042086">
    <property type="entry name" value="MeTrfase_capping"/>
</dbReference>
<gene>
    <name evidence="6" type="ORF">Adt_45108</name>
</gene>
<evidence type="ECO:0000313" key="7">
    <source>
        <dbReference type="Proteomes" id="UP001604336"/>
    </source>
</evidence>
<evidence type="ECO:0000256" key="3">
    <source>
        <dbReference type="ARBA" id="ARBA00022679"/>
    </source>
</evidence>
<keyword evidence="4" id="KW-0479">Metal-binding</keyword>
<dbReference type="Proteomes" id="UP001604336">
    <property type="component" value="Unassembled WGS sequence"/>
</dbReference>
<dbReference type="GO" id="GO:0032259">
    <property type="term" value="P:methylation"/>
    <property type="evidence" value="ECO:0007669"/>
    <property type="project" value="UniProtKB-KW"/>
</dbReference>
<dbReference type="EMBL" id="JBFOLK010000014">
    <property type="protein sequence ID" value="KAL2461688.1"/>
    <property type="molecule type" value="Genomic_DNA"/>
</dbReference>
<evidence type="ECO:0000256" key="4">
    <source>
        <dbReference type="ARBA" id="ARBA00022723"/>
    </source>
</evidence>
<dbReference type="SUPFAM" id="SSF53335">
    <property type="entry name" value="S-adenosyl-L-methionine-dependent methyltransferases"/>
    <property type="match status" value="1"/>
</dbReference>
<evidence type="ECO:0000256" key="5">
    <source>
        <dbReference type="ARBA" id="ARBA00022842"/>
    </source>
</evidence>
<sequence>METLNAEREVATLNGHTMTGGDGLGSYSRNSYYQRSIIDAAKLHIQRAVAENLQPENFTTLETFSIADLGCSVGPNTFFAVQNILDAVKLKYKTHEPNTKIPEFQVLFNDHSMNDFNTLFKCLPPNREYYASAVPGSFYSRLFLRASVHFVHSSYSLHWLSQVPKEVINKNSPAWNKGKIHHTREEVTKEYSMQHAVDMASFLSARADEVVPGGLVAIVIPARPNGIPHAQLPLNKKFDLFGSCLLELSNKGLINEEKVDLFNLPIYCTSPQELEAVIQQNGCFSIESMESLPIVTAPSTGFQDASMRLRAVTEELIREHFGPEILDELFNLFTNKLAEAHQDSASETIVNLFLLLKRKTYTN</sequence>
<protein>
    <submittedName>
        <fullName evidence="6">S-adenosyl-L-methionine-dependent methyltransferase superfamily protein</fullName>
    </submittedName>
</protein>
<keyword evidence="5" id="KW-0460">Magnesium</keyword>
<name>A0ABD1PCR5_9LAMI</name>
<evidence type="ECO:0000256" key="2">
    <source>
        <dbReference type="ARBA" id="ARBA00022603"/>
    </source>
</evidence>
<accession>A0ABD1PCR5</accession>
<dbReference type="InterPro" id="IPR005299">
    <property type="entry name" value="MeTrfase_7"/>
</dbReference>
<dbReference type="GO" id="GO:0046872">
    <property type="term" value="F:metal ion binding"/>
    <property type="evidence" value="ECO:0007669"/>
    <property type="project" value="UniProtKB-KW"/>
</dbReference>
<proteinExistence type="inferred from homology"/>
<dbReference type="AlphaFoldDB" id="A0ABD1PCR5"/>
<dbReference type="Gene3D" id="3.40.50.150">
    <property type="entry name" value="Vaccinia Virus protein VP39"/>
    <property type="match status" value="1"/>
</dbReference>
<keyword evidence="3" id="KW-0808">Transferase</keyword>
<evidence type="ECO:0000256" key="1">
    <source>
        <dbReference type="ARBA" id="ARBA00007967"/>
    </source>
</evidence>
<dbReference type="Pfam" id="PF03492">
    <property type="entry name" value="Methyltransf_7"/>
    <property type="match status" value="1"/>
</dbReference>
<dbReference type="PANTHER" id="PTHR31009">
    <property type="entry name" value="S-ADENOSYL-L-METHIONINE:CARBOXYL METHYLTRANSFERASE FAMILY PROTEIN"/>
    <property type="match status" value="1"/>
</dbReference>
<dbReference type="GO" id="GO:0008168">
    <property type="term" value="F:methyltransferase activity"/>
    <property type="evidence" value="ECO:0007669"/>
    <property type="project" value="UniProtKB-KW"/>
</dbReference>